<evidence type="ECO:0008006" key="5">
    <source>
        <dbReference type="Google" id="ProtNLM"/>
    </source>
</evidence>
<feature type="transmembrane region" description="Helical" evidence="2">
    <location>
        <begin position="50"/>
        <end position="74"/>
    </location>
</feature>
<sequence length="260" mass="28517">MAQSAEVHTPRRLRRGLGVYRLAVAVLELIALYGNFNYVLGFSSFATVNFFSYFTIQSAILAVIMLTVAGVTALTRPRDPQWLGIVRTVVMCYLLVSGIVFAVIVAQASTRAYRVDVPWSDTLLHFVVPVLALLAWVVDAVISPRTSPMPWSTLGWVLPFPTLWLVFTLIRGADVGWYPYFFLDPAQVGGAIGIAIYCVLVLGIFLAVTAMLVAVSRTITARASARRLRRERGMGSERERSGPEPSDPARTGAGSPTPRR</sequence>
<dbReference type="NCBIfam" id="NF038065">
    <property type="entry name" value="Pr6Pr"/>
    <property type="match status" value="1"/>
</dbReference>
<feature type="transmembrane region" description="Helical" evidence="2">
    <location>
        <begin position="86"/>
        <end position="110"/>
    </location>
</feature>
<accession>A0A4Q8AQV5</accession>
<dbReference type="Proteomes" id="UP000291483">
    <property type="component" value="Unassembled WGS sequence"/>
</dbReference>
<reference evidence="3 4" key="1">
    <citation type="submission" date="2019-02" db="EMBL/GenBank/DDBJ databases">
        <title>Sequencing the genomes of 1000 actinobacteria strains.</title>
        <authorList>
            <person name="Klenk H.-P."/>
        </authorList>
    </citation>
    <scope>NUCLEOTIDE SEQUENCE [LARGE SCALE GENOMIC DNA]</scope>
    <source>
        <strain evidence="3 4">DSM 18319</strain>
    </source>
</reference>
<proteinExistence type="predicted"/>
<dbReference type="EMBL" id="SHLC01000001">
    <property type="protein sequence ID" value="RZU66601.1"/>
    <property type="molecule type" value="Genomic_DNA"/>
</dbReference>
<feature type="transmembrane region" description="Helical" evidence="2">
    <location>
        <begin position="192"/>
        <end position="220"/>
    </location>
</feature>
<evidence type="ECO:0000313" key="4">
    <source>
        <dbReference type="Proteomes" id="UP000291483"/>
    </source>
</evidence>
<feature type="transmembrane region" description="Helical" evidence="2">
    <location>
        <begin position="154"/>
        <end position="172"/>
    </location>
</feature>
<keyword evidence="2" id="KW-0812">Transmembrane</keyword>
<feature type="transmembrane region" description="Helical" evidence="2">
    <location>
        <begin position="122"/>
        <end position="142"/>
    </location>
</feature>
<evidence type="ECO:0000313" key="3">
    <source>
        <dbReference type="EMBL" id="RZU66601.1"/>
    </source>
</evidence>
<keyword evidence="2" id="KW-0472">Membrane</keyword>
<feature type="region of interest" description="Disordered" evidence="1">
    <location>
        <begin position="227"/>
        <end position="260"/>
    </location>
</feature>
<dbReference type="AlphaFoldDB" id="A0A4Q8AQV5"/>
<feature type="transmembrane region" description="Helical" evidence="2">
    <location>
        <begin position="19"/>
        <end position="38"/>
    </location>
</feature>
<feature type="compositionally biased region" description="Basic and acidic residues" evidence="1">
    <location>
        <begin position="231"/>
        <end position="242"/>
    </location>
</feature>
<comment type="caution">
    <text evidence="3">The sequence shown here is derived from an EMBL/GenBank/DDBJ whole genome shotgun (WGS) entry which is preliminary data.</text>
</comment>
<gene>
    <name evidence="3" type="ORF">EV379_2964</name>
</gene>
<organism evidence="3 4">
    <name type="scientific">Microterricola gilva</name>
    <dbReference type="NCBI Taxonomy" id="393267"/>
    <lineage>
        <taxon>Bacteria</taxon>
        <taxon>Bacillati</taxon>
        <taxon>Actinomycetota</taxon>
        <taxon>Actinomycetes</taxon>
        <taxon>Micrococcales</taxon>
        <taxon>Microbacteriaceae</taxon>
        <taxon>Microterricola</taxon>
    </lineage>
</organism>
<keyword evidence="2" id="KW-1133">Transmembrane helix</keyword>
<name>A0A4Q8AQV5_9MICO</name>
<evidence type="ECO:0000256" key="1">
    <source>
        <dbReference type="SAM" id="MobiDB-lite"/>
    </source>
</evidence>
<evidence type="ECO:0000256" key="2">
    <source>
        <dbReference type="SAM" id="Phobius"/>
    </source>
</evidence>
<dbReference type="InterPro" id="IPR049713">
    <property type="entry name" value="Pr6Pr-like"/>
</dbReference>
<protein>
    <recommendedName>
        <fullName evidence="5">FAR-17a/AIG1-like protein</fullName>
    </recommendedName>
</protein>
<keyword evidence="4" id="KW-1185">Reference proteome</keyword>